<evidence type="ECO:0000313" key="1">
    <source>
        <dbReference type="EMBL" id="TNN53233.1"/>
    </source>
</evidence>
<name>A0A4Z2GK43_9TELE</name>
<comment type="caution">
    <text evidence="1">The sequence shown here is derived from an EMBL/GenBank/DDBJ whole genome shotgun (WGS) entry which is preliminary data.</text>
</comment>
<organism evidence="1 2">
    <name type="scientific">Liparis tanakae</name>
    <name type="common">Tanaka's snailfish</name>
    <dbReference type="NCBI Taxonomy" id="230148"/>
    <lineage>
        <taxon>Eukaryota</taxon>
        <taxon>Metazoa</taxon>
        <taxon>Chordata</taxon>
        <taxon>Craniata</taxon>
        <taxon>Vertebrata</taxon>
        <taxon>Euteleostomi</taxon>
        <taxon>Actinopterygii</taxon>
        <taxon>Neopterygii</taxon>
        <taxon>Teleostei</taxon>
        <taxon>Neoteleostei</taxon>
        <taxon>Acanthomorphata</taxon>
        <taxon>Eupercaria</taxon>
        <taxon>Perciformes</taxon>
        <taxon>Cottioidei</taxon>
        <taxon>Cottales</taxon>
        <taxon>Liparidae</taxon>
        <taxon>Liparis</taxon>
    </lineage>
</organism>
<accession>A0A4Z2GK43</accession>
<reference evidence="1 2" key="1">
    <citation type="submission" date="2019-03" db="EMBL/GenBank/DDBJ databases">
        <title>First draft genome of Liparis tanakae, snailfish: a comprehensive survey of snailfish specific genes.</title>
        <authorList>
            <person name="Kim W."/>
            <person name="Song I."/>
            <person name="Jeong J.-H."/>
            <person name="Kim D."/>
            <person name="Kim S."/>
            <person name="Ryu S."/>
            <person name="Song J.Y."/>
            <person name="Lee S.K."/>
        </authorList>
    </citation>
    <scope>NUCLEOTIDE SEQUENCE [LARGE SCALE GENOMIC DNA]</scope>
    <source>
        <tissue evidence="1">Muscle</tissue>
    </source>
</reference>
<evidence type="ECO:0000313" key="2">
    <source>
        <dbReference type="Proteomes" id="UP000314294"/>
    </source>
</evidence>
<gene>
    <name evidence="1" type="ORF">EYF80_036595</name>
</gene>
<proteinExistence type="predicted"/>
<dbReference type="EMBL" id="SRLO01000522">
    <property type="protein sequence ID" value="TNN53233.1"/>
    <property type="molecule type" value="Genomic_DNA"/>
</dbReference>
<dbReference type="Proteomes" id="UP000314294">
    <property type="component" value="Unassembled WGS sequence"/>
</dbReference>
<keyword evidence="2" id="KW-1185">Reference proteome</keyword>
<sequence>MPIVPQVQARLGEPGHWTSRGAHSVHARSQRVQLRDASVLDHRDLVVLGGQAVGDGRGVAVPKSGVYVHRPSRQVLLKHLSELGRLPVQQGHGVLHRQPPASPGRSVVPHTTASLSTFRLPFVVNALPQMEHTNGFSPVCVRSWICSALADEKFFPQALQLCCFGVRRGGAGPSREAMPGLPTDA</sequence>
<protein>
    <submittedName>
        <fullName evidence="1">Uncharacterized protein</fullName>
    </submittedName>
</protein>
<dbReference type="AlphaFoldDB" id="A0A4Z2GK43"/>